<reference evidence="1" key="1">
    <citation type="submission" date="2017-07" db="EMBL/GenBank/DDBJ databases">
        <authorList>
            <person name="Mikheyev A."/>
            <person name="Grau M."/>
        </authorList>
    </citation>
    <scope>NUCLEOTIDE SEQUENCE</scope>
    <source>
        <tissue evidence="1">Venom_gland</tissue>
    </source>
</reference>
<evidence type="ECO:0000313" key="1">
    <source>
        <dbReference type="EMBL" id="LAB04777.1"/>
    </source>
</evidence>
<name>A0A2D4K7S5_9SAUR</name>
<accession>A0A2D4K7S5</accession>
<dbReference type="AlphaFoldDB" id="A0A2D4K7S5"/>
<organism evidence="1">
    <name type="scientific">Micrurus paraensis</name>
    <dbReference type="NCBI Taxonomy" id="1970185"/>
    <lineage>
        <taxon>Eukaryota</taxon>
        <taxon>Metazoa</taxon>
        <taxon>Chordata</taxon>
        <taxon>Craniata</taxon>
        <taxon>Vertebrata</taxon>
        <taxon>Euteleostomi</taxon>
        <taxon>Lepidosauria</taxon>
        <taxon>Squamata</taxon>
        <taxon>Bifurcata</taxon>
        <taxon>Unidentata</taxon>
        <taxon>Episquamata</taxon>
        <taxon>Toxicofera</taxon>
        <taxon>Serpentes</taxon>
        <taxon>Colubroidea</taxon>
        <taxon>Elapidae</taxon>
        <taxon>Elapinae</taxon>
        <taxon>Micrurus</taxon>
    </lineage>
</organism>
<protein>
    <submittedName>
        <fullName evidence="1">Uncharacterized protein</fullName>
    </submittedName>
</protein>
<sequence length="108" mass="11982">MCGIPSEFTTKGSLLLSLWPKLTLFNSFAQARKQNAGKKKLILSLWDVSCIQTQNAPYASDYFLVASGVVLTQAAWLVDALTHKVNLACFCKARFLPLNQIQCIMKSL</sequence>
<proteinExistence type="predicted"/>
<dbReference type="EMBL" id="IACL01036206">
    <property type="protein sequence ID" value="LAB04777.1"/>
    <property type="molecule type" value="Transcribed_RNA"/>
</dbReference>
<reference evidence="1" key="2">
    <citation type="submission" date="2017-11" db="EMBL/GenBank/DDBJ databases">
        <title>Coralsnake Venomics: Analyses of Venom Gland Transcriptomes and Proteomes of Six Brazilian Taxa.</title>
        <authorList>
            <person name="Aird S.D."/>
            <person name="Jorge da Silva N."/>
            <person name="Qiu L."/>
            <person name="Villar-Briones A."/>
            <person name="Aparecida-Saddi V."/>
            <person name="Campos-Telles M.P."/>
            <person name="Grau M."/>
            <person name="Mikheyev A.S."/>
        </authorList>
    </citation>
    <scope>NUCLEOTIDE SEQUENCE</scope>
    <source>
        <tissue evidence="1">Venom_gland</tissue>
    </source>
</reference>